<organism evidence="2 3">
    <name type="scientific">Obba rivulosa</name>
    <dbReference type="NCBI Taxonomy" id="1052685"/>
    <lineage>
        <taxon>Eukaryota</taxon>
        <taxon>Fungi</taxon>
        <taxon>Dikarya</taxon>
        <taxon>Basidiomycota</taxon>
        <taxon>Agaricomycotina</taxon>
        <taxon>Agaricomycetes</taxon>
        <taxon>Polyporales</taxon>
        <taxon>Gelatoporiaceae</taxon>
        <taxon>Obba</taxon>
    </lineage>
</organism>
<dbReference type="AlphaFoldDB" id="A0A8E2AZK3"/>
<proteinExistence type="predicted"/>
<keyword evidence="3" id="KW-1185">Reference proteome</keyword>
<gene>
    <name evidence="2" type="ORF">OBBRIDRAFT_549283</name>
</gene>
<keyword evidence="1" id="KW-1133">Transmembrane helix</keyword>
<sequence>MLDTSSIFVSSPHIPIATPFYFRLSTHSSWLVVALQAGLFRCHFFSCILSGSRHFQSHGILLERTFIIAFSSPSIPTASSPLITSLITVLFTQVLFPSHPIMIPFLSMSLPFMSCAVSTYILLA</sequence>
<evidence type="ECO:0000256" key="1">
    <source>
        <dbReference type="SAM" id="Phobius"/>
    </source>
</evidence>
<feature type="transmembrane region" description="Helical" evidence="1">
    <location>
        <begin position="73"/>
        <end position="95"/>
    </location>
</feature>
<name>A0A8E2AZK3_9APHY</name>
<feature type="transmembrane region" description="Helical" evidence="1">
    <location>
        <begin position="101"/>
        <end position="123"/>
    </location>
</feature>
<protein>
    <submittedName>
        <fullName evidence="2">Uncharacterized protein</fullName>
    </submittedName>
</protein>
<dbReference type="Proteomes" id="UP000250043">
    <property type="component" value="Unassembled WGS sequence"/>
</dbReference>
<accession>A0A8E2AZK3</accession>
<keyword evidence="1" id="KW-0812">Transmembrane</keyword>
<evidence type="ECO:0000313" key="2">
    <source>
        <dbReference type="EMBL" id="OCH91115.1"/>
    </source>
</evidence>
<dbReference type="EMBL" id="KV722391">
    <property type="protein sequence ID" value="OCH91115.1"/>
    <property type="molecule type" value="Genomic_DNA"/>
</dbReference>
<evidence type="ECO:0000313" key="3">
    <source>
        <dbReference type="Proteomes" id="UP000250043"/>
    </source>
</evidence>
<keyword evidence="1" id="KW-0472">Membrane</keyword>
<reference evidence="2 3" key="1">
    <citation type="submission" date="2016-07" db="EMBL/GenBank/DDBJ databases">
        <title>Draft genome of the white-rot fungus Obba rivulosa 3A-2.</title>
        <authorList>
            <consortium name="DOE Joint Genome Institute"/>
            <person name="Miettinen O."/>
            <person name="Riley R."/>
            <person name="Acob R."/>
            <person name="Barry K."/>
            <person name="Cullen D."/>
            <person name="De Vries R."/>
            <person name="Hainaut M."/>
            <person name="Hatakka A."/>
            <person name="Henrissat B."/>
            <person name="Hilden K."/>
            <person name="Kuo R."/>
            <person name="Labutti K."/>
            <person name="Lipzen A."/>
            <person name="Makela M.R."/>
            <person name="Sandor L."/>
            <person name="Spatafora J.W."/>
            <person name="Grigoriev I.V."/>
            <person name="Hibbett D.S."/>
        </authorList>
    </citation>
    <scope>NUCLEOTIDE SEQUENCE [LARGE SCALE GENOMIC DNA]</scope>
    <source>
        <strain evidence="2 3">3A-2</strain>
    </source>
</reference>